<dbReference type="GO" id="GO:0006355">
    <property type="term" value="P:regulation of DNA-templated transcription"/>
    <property type="evidence" value="ECO:0007669"/>
    <property type="project" value="InterPro"/>
</dbReference>
<evidence type="ECO:0000256" key="1">
    <source>
        <dbReference type="ARBA" id="ARBA00023015"/>
    </source>
</evidence>
<dbReference type="EMBL" id="JACIJD010000016">
    <property type="protein sequence ID" value="MBB5695279.1"/>
    <property type="molecule type" value="Genomic_DNA"/>
</dbReference>
<dbReference type="SMART" id="SM00419">
    <property type="entry name" value="HTH_CRP"/>
    <property type="match status" value="1"/>
</dbReference>
<dbReference type="InterPro" id="IPR036390">
    <property type="entry name" value="WH_DNA-bd_sf"/>
</dbReference>
<organism evidence="7 8">
    <name type="scientific">Muricoccus pecuniae</name>
    <dbReference type="NCBI Taxonomy" id="693023"/>
    <lineage>
        <taxon>Bacteria</taxon>
        <taxon>Pseudomonadati</taxon>
        <taxon>Pseudomonadota</taxon>
        <taxon>Alphaproteobacteria</taxon>
        <taxon>Acetobacterales</taxon>
        <taxon>Roseomonadaceae</taxon>
        <taxon>Muricoccus</taxon>
    </lineage>
</organism>
<dbReference type="Pfam" id="PF13545">
    <property type="entry name" value="HTH_Crp_2"/>
    <property type="match status" value="1"/>
</dbReference>
<keyword evidence="8" id="KW-1185">Reference proteome</keyword>
<name>A0A840Y979_9PROT</name>
<evidence type="ECO:0000256" key="2">
    <source>
        <dbReference type="ARBA" id="ARBA00023125"/>
    </source>
</evidence>
<dbReference type="CDD" id="cd00038">
    <property type="entry name" value="CAP_ED"/>
    <property type="match status" value="1"/>
</dbReference>
<sequence length="257" mass="27744">MSLASGDHEAHGVPEDRPATPRDALAATPWLRSVSQNVLDDLAGHAVLHRLPGGSIVFEQSETPAFAQFLIGGSVELLGVRGRDESFVELIRPVDLLLPAAVLNCQPYLLRARVLGEASLLMVQAESFRQAVTSDHAFCLAVLGCQAAQFRRRVKQVKNLGLRSAEERVGCYLVRLTGSVPPGTPVHLPMEKRLIASELGMTRETFSRSLGAMARHGIRVEGDLVTLDDAASARTRFALDPLIDGAEDFHPLQAKGA</sequence>
<dbReference type="Pfam" id="PF00027">
    <property type="entry name" value="cNMP_binding"/>
    <property type="match status" value="1"/>
</dbReference>
<proteinExistence type="predicted"/>
<dbReference type="SUPFAM" id="SSF46785">
    <property type="entry name" value="Winged helix' DNA-binding domain"/>
    <property type="match status" value="1"/>
</dbReference>
<comment type="caution">
    <text evidence="7">The sequence shown here is derived from an EMBL/GenBank/DDBJ whole genome shotgun (WGS) entry which is preliminary data.</text>
</comment>
<dbReference type="InterPro" id="IPR036388">
    <property type="entry name" value="WH-like_DNA-bd_sf"/>
</dbReference>
<keyword evidence="3" id="KW-0804">Transcription</keyword>
<gene>
    <name evidence="7" type="ORF">FHS87_003334</name>
</gene>
<dbReference type="Gene3D" id="1.10.10.10">
    <property type="entry name" value="Winged helix-like DNA-binding domain superfamily/Winged helix DNA-binding domain"/>
    <property type="match status" value="1"/>
</dbReference>
<dbReference type="Proteomes" id="UP000580654">
    <property type="component" value="Unassembled WGS sequence"/>
</dbReference>
<dbReference type="PROSITE" id="PS51063">
    <property type="entry name" value="HTH_CRP_2"/>
    <property type="match status" value="1"/>
</dbReference>
<dbReference type="GO" id="GO:0003677">
    <property type="term" value="F:DNA binding"/>
    <property type="evidence" value="ECO:0007669"/>
    <property type="project" value="UniProtKB-KW"/>
</dbReference>
<feature type="domain" description="HTH crp-type" evidence="6">
    <location>
        <begin position="163"/>
        <end position="231"/>
    </location>
</feature>
<feature type="compositionally biased region" description="Basic and acidic residues" evidence="4">
    <location>
        <begin position="1"/>
        <end position="20"/>
    </location>
</feature>
<dbReference type="InterPro" id="IPR000595">
    <property type="entry name" value="cNMP-bd_dom"/>
</dbReference>
<dbReference type="InterPro" id="IPR014710">
    <property type="entry name" value="RmlC-like_jellyroll"/>
</dbReference>
<evidence type="ECO:0000256" key="4">
    <source>
        <dbReference type="SAM" id="MobiDB-lite"/>
    </source>
</evidence>
<feature type="region of interest" description="Disordered" evidence="4">
    <location>
        <begin position="1"/>
        <end position="22"/>
    </location>
</feature>
<dbReference type="PROSITE" id="PS50042">
    <property type="entry name" value="CNMP_BINDING_3"/>
    <property type="match status" value="1"/>
</dbReference>
<evidence type="ECO:0000259" key="6">
    <source>
        <dbReference type="PROSITE" id="PS51063"/>
    </source>
</evidence>
<reference evidence="7 8" key="1">
    <citation type="submission" date="2020-08" db="EMBL/GenBank/DDBJ databases">
        <title>Genomic Encyclopedia of Type Strains, Phase IV (KMG-IV): sequencing the most valuable type-strain genomes for metagenomic binning, comparative biology and taxonomic classification.</title>
        <authorList>
            <person name="Goeker M."/>
        </authorList>
    </citation>
    <scope>NUCLEOTIDE SEQUENCE [LARGE SCALE GENOMIC DNA]</scope>
    <source>
        <strain evidence="7 8">DSM 25622</strain>
    </source>
</reference>
<dbReference type="SUPFAM" id="SSF51206">
    <property type="entry name" value="cAMP-binding domain-like"/>
    <property type="match status" value="1"/>
</dbReference>
<evidence type="ECO:0000313" key="8">
    <source>
        <dbReference type="Proteomes" id="UP000580654"/>
    </source>
</evidence>
<dbReference type="Gene3D" id="2.60.120.10">
    <property type="entry name" value="Jelly Rolls"/>
    <property type="match status" value="1"/>
</dbReference>
<protein>
    <submittedName>
        <fullName evidence="7">CRP/FNR family transcriptional activator FtrB</fullName>
    </submittedName>
</protein>
<keyword evidence="1" id="KW-0805">Transcription regulation</keyword>
<dbReference type="InterPro" id="IPR018490">
    <property type="entry name" value="cNMP-bd_dom_sf"/>
</dbReference>
<evidence type="ECO:0000313" key="7">
    <source>
        <dbReference type="EMBL" id="MBB5695279.1"/>
    </source>
</evidence>
<dbReference type="RefSeq" id="WP_184520487.1">
    <property type="nucleotide sequence ID" value="NZ_JACIJD010000016.1"/>
</dbReference>
<feature type="domain" description="Cyclic nucleotide-binding" evidence="5">
    <location>
        <begin position="30"/>
        <end position="132"/>
    </location>
</feature>
<evidence type="ECO:0000256" key="3">
    <source>
        <dbReference type="ARBA" id="ARBA00023163"/>
    </source>
</evidence>
<keyword evidence="2" id="KW-0238">DNA-binding</keyword>
<dbReference type="InterPro" id="IPR012318">
    <property type="entry name" value="HTH_CRP"/>
</dbReference>
<dbReference type="AlphaFoldDB" id="A0A840Y979"/>
<accession>A0A840Y979</accession>
<evidence type="ECO:0000259" key="5">
    <source>
        <dbReference type="PROSITE" id="PS50042"/>
    </source>
</evidence>